<reference evidence="2 3" key="1">
    <citation type="submission" date="2017-11" db="EMBL/GenBank/DDBJ databases">
        <title>Complete genome of Rhizobium leguminosarum Norway, an ineffective micro-symbiont.</title>
        <authorList>
            <person name="Hoffrichter A."/>
            <person name="Liang J."/>
            <person name="Brachmann A."/>
            <person name="Marin M."/>
        </authorList>
    </citation>
    <scope>NUCLEOTIDE SEQUENCE [LARGE SCALE GENOMIC DNA]</scope>
    <source>
        <strain evidence="2 3">Norway</strain>
    </source>
</reference>
<protein>
    <submittedName>
        <fullName evidence="2">Uncharacterized protein</fullName>
    </submittedName>
</protein>
<sequence>MKLMAPAMPNARTSLSAPYSPKPVMKETRLSSSCNSVPRSQRVTPNPTIDTHCLPALLWKNTGIMPSPSPPSRRYHKSLKCLLKPEGELSEAAACCCAAERPDGACGEPGCRCQRDPGSGDRPMRERTKASVLMHRSPFLVLQAVTISSGTLTMRPTRTVTVATRMKRRRRVRSPLQSYVILPSP</sequence>
<dbReference type="Proteomes" id="UP000238523">
    <property type="component" value="Chromosome"/>
</dbReference>
<accession>A0A2K9Z7K9</accession>
<dbReference type="EMBL" id="CP025012">
    <property type="protein sequence ID" value="AUW44235.1"/>
    <property type="molecule type" value="Genomic_DNA"/>
</dbReference>
<gene>
    <name evidence="2" type="ORF">CUJ84_Chr003910</name>
</gene>
<feature type="region of interest" description="Disordered" evidence="1">
    <location>
        <begin position="1"/>
        <end position="23"/>
    </location>
</feature>
<evidence type="ECO:0000313" key="3">
    <source>
        <dbReference type="Proteomes" id="UP000238523"/>
    </source>
</evidence>
<organism evidence="2 3">
    <name type="scientific">Rhizobium leguminosarum</name>
    <dbReference type="NCBI Taxonomy" id="384"/>
    <lineage>
        <taxon>Bacteria</taxon>
        <taxon>Pseudomonadati</taxon>
        <taxon>Pseudomonadota</taxon>
        <taxon>Alphaproteobacteria</taxon>
        <taxon>Hyphomicrobiales</taxon>
        <taxon>Rhizobiaceae</taxon>
        <taxon>Rhizobium/Agrobacterium group</taxon>
        <taxon>Rhizobium</taxon>
    </lineage>
</organism>
<name>A0A2K9Z7K9_RHILE</name>
<dbReference type="AlphaFoldDB" id="A0A2K9Z7K9"/>
<evidence type="ECO:0000256" key="1">
    <source>
        <dbReference type="SAM" id="MobiDB-lite"/>
    </source>
</evidence>
<evidence type="ECO:0000313" key="2">
    <source>
        <dbReference type="EMBL" id="AUW44235.1"/>
    </source>
</evidence>
<proteinExistence type="predicted"/>